<dbReference type="GO" id="GO:0006406">
    <property type="term" value="P:mRNA export from nucleus"/>
    <property type="evidence" value="ECO:0007669"/>
    <property type="project" value="TreeGrafter"/>
</dbReference>
<evidence type="ECO:0000313" key="3">
    <source>
        <dbReference type="Proteomes" id="UP000298416"/>
    </source>
</evidence>
<organism evidence="2">
    <name type="scientific">Salvia splendens</name>
    <name type="common">Scarlet sage</name>
    <dbReference type="NCBI Taxonomy" id="180675"/>
    <lineage>
        <taxon>Eukaryota</taxon>
        <taxon>Viridiplantae</taxon>
        <taxon>Streptophyta</taxon>
        <taxon>Embryophyta</taxon>
        <taxon>Tracheophyta</taxon>
        <taxon>Spermatophyta</taxon>
        <taxon>Magnoliopsida</taxon>
        <taxon>eudicotyledons</taxon>
        <taxon>Gunneridae</taxon>
        <taxon>Pentapetalae</taxon>
        <taxon>asterids</taxon>
        <taxon>lamiids</taxon>
        <taxon>Lamiales</taxon>
        <taxon>Lamiaceae</taxon>
        <taxon>Nepetoideae</taxon>
        <taxon>Mentheae</taxon>
        <taxon>Salviinae</taxon>
        <taxon>Salvia</taxon>
        <taxon>Salvia subgen. Calosphace</taxon>
        <taxon>core Calosphace</taxon>
    </lineage>
</organism>
<keyword evidence="1" id="KW-0853">WD repeat</keyword>
<keyword evidence="3" id="KW-1185">Reference proteome</keyword>
<dbReference type="PANTHER" id="PTHR44411:SF1">
    <property type="entry name" value="THO COMPLEX SUBUNIT 6 HOMOLOG"/>
    <property type="match status" value="1"/>
</dbReference>
<dbReference type="GO" id="GO:0000347">
    <property type="term" value="C:THO complex"/>
    <property type="evidence" value="ECO:0007669"/>
    <property type="project" value="TreeGrafter"/>
</dbReference>
<sequence length="198" mass="21666">MDTGEGEGNAGGYERMEVEINQKLLEAMVYFKDLNLRKNCAGTEIGQPKNTKEFGAEEMWNHVFLAHNLLAQANTTITVIELYFMWCMVKEVKVCGKGQSLSLWNLPARECFSVARTQASVQDALFDENHILAVGAEPLLTRLNMNGDIISQIKCAPTSAFSVSLHPSGVAAVSGYGALVDRISQFGSHLCTFRCGGL</sequence>
<dbReference type="Proteomes" id="UP000298416">
    <property type="component" value="Unassembled WGS sequence"/>
</dbReference>
<dbReference type="EMBL" id="PNBA02000006">
    <property type="protein sequence ID" value="KAG6421087.1"/>
    <property type="molecule type" value="Genomic_DNA"/>
</dbReference>
<reference evidence="2" key="1">
    <citation type="submission" date="2018-01" db="EMBL/GenBank/DDBJ databases">
        <authorList>
            <person name="Mao J.F."/>
        </authorList>
    </citation>
    <scope>NUCLEOTIDE SEQUENCE</scope>
    <source>
        <strain evidence="2">Huo1</strain>
        <tissue evidence="2">Leaf</tissue>
    </source>
</reference>
<evidence type="ECO:0008006" key="4">
    <source>
        <dbReference type="Google" id="ProtNLM"/>
    </source>
</evidence>
<proteinExistence type="predicted"/>
<gene>
    <name evidence="2" type="ORF">SASPL_117636</name>
</gene>
<dbReference type="InterPro" id="IPR042626">
    <property type="entry name" value="THOC6"/>
</dbReference>
<dbReference type="PANTHER" id="PTHR44411">
    <property type="entry name" value="THO COMPLEX SUBUNIT 6 HOMOLOG"/>
    <property type="match status" value="1"/>
</dbReference>
<comment type="caution">
    <text evidence="2">The sequence shown here is derived from an EMBL/GenBank/DDBJ whole genome shotgun (WGS) entry which is preliminary data.</text>
</comment>
<name>A0A8X8XYQ0_SALSN</name>
<evidence type="ECO:0000313" key="2">
    <source>
        <dbReference type="EMBL" id="KAG6421087.1"/>
    </source>
</evidence>
<reference evidence="2" key="2">
    <citation type="submission" date="2020-08" db="EMBL/GenBank/DDBJ databases">
        <title>Plant Genome Project.</title>
        <authorList>
            <person name="Zhang R.-G."/>
        </authorList>
    </citation>
    <scope>NUCLEOTIDE SEQUENCE</scope>
    <source>
        <strain evidence="2">Huo1</strain>
        <tissue evidence="2">Leaf</tissue>
    </source>
</reference>
<evidence type="ECO:0000256" key="1">
    <source>
        <dbReference type="ARBA" id="ARBA00022574"/>
    </source>
</evidence>
<dbReference type="GO" id="GO:0000346">
    <property type="term" value="C:transcription export complex"/>
    <property type="evidence" value="ECO:0007669"/>
    <property type="project" value="TreeGrafter"/>
</dbReference>
<protein>
    <recommendedName>
        <fullName evidence="4">THO complex subunit 6</fullName>
    </recommendedName>
</protein>
<accession>A0A8X8XYQ0</accession>
<dbReference type="AlphaFoldDB" id="A0A8X8XYQ0"/>